<evidence type="ECO:0000256" key="1">
    <source>
        <dbReference type="SAM" id="Phobius"/>
    </source>
</evidence>
<dbReference type="Proteomes" id="UP001180531">
    <property type="component" value="Unassembled WGS sequence"/>
</dbReference>
<gene>
    <name evidence="2" type="ORF">RM609_06450</name>
</gene>
<evidence type="ECO:0000313" key="3">
    <source>
        <dbReference type="Proteomes" id="UP001180531"/>
    </source>
</evidence>
<organism evidence="2 3">
    <name type="scientific">Streptomyces hesseae</name>
    <dbReference type="NCBI Taxonomy" id="3075519"/>
    <lineage>
        <taxon>Bacteria</taxon>
        <taxon>Bacillati</taxon>
        <taxon>Actinomycetota</taxon>
        <taxon>Actinomycetes</taxon>
        <taxon>Kitasatosporales</taxon>
        <taxon>Streptomycetaceae</taxon>
        <taxon>Streptomyces</taxon>
    </lineage>
</organism>
<feature type="transmembrane region" description="Helical" evidence="1">
    <location>
        <begin position="20"/>
        <end position="43"/>
    </location>
</feature>
<name>A0ABU2SIH9_9ACTN</name>
<dbReference type="Pfam" id="PF19656">
    <property type="entry name" value="DUF6159"/>
    <property type="match status" value="1"/>
</dbReference>
<proteinExistence type="predicted"/>
<feature type="transmembrane region" description="Helical" evidence="1">
    <location>
        <begin position="187"/>
        <end position="206"/>
    </location>
</feature>
<keyword evidence="1" id="KW-0472">Membrane</keyword>
<keyword evidence="1" id="KW-1133">Transmembrane helix</keyword>
<feature type="transmembrane region" description="Helical" evidence="1">
    <location>
        <begin position="63"/>
        <end position="89"/>
    </location>
</feature>
<reference evidence="2" key="1">
    <citation type="submission" date="2024-05" db="EMBL/GenBank/DDBJ databases">
        <title>30 novel species of actinomycetes from the DSMZ collection.</title>
        <authorList>
            <person name="Nouioui I."/>
        </authorList>
    </citation>
    <scope>NUCLEOTIDE SEQUENCE</scope>
    <source>
        <strain evidence="2">DSM 40473</strain>
    </source>
</reference>
<keyword evidence="3" id="KW-1185">Reference proteome</keyword>
<accession>A0ABU2SIH9</accession>
<sequence>MRRGIIRTAFGVLKRRPALLCLPAMNIAALAAVLTAAWLLPLSGVRDRALDGQEPTTAQTAELFALLALLSCVGTYFTAALLHSVHALLDDDRPTIRTSLRAMLRRLPTLACWSVLGNTVGALLRIAESTVGVSWLFDLAGLSWSLLTYFALPVLVAERSGLLAALRRSLTLGRQELGAQVAGFARVFLTTVLVAFVGVATLILAVETDDVAVMLAAAGGVIVVWLLTGIASSTLSGIYRMSLYHRAAATPLRPFPPFRSSRSALPAAQVGFWP</sequence>
<dbReference type="InterPro" id="IPR046157">
    <property type="entry name" value="DUF6159"/>
</dbReference>
<feature type="transmembrane region" description="Helical" evidence="1">
    <location>
        <begin position="147"/>
        <end position="166"/>
    </location>
</feature>
<keyword evidence="1" id="KW-0812">Transmembrane</keyword>
<feature type="transmembrane region" description="Helical" evidence="1">
    <location>
        <begin position="110"/>
        <end position="127"/>
    </location>
</feature>
<comment type="caution">
    <text evidence="2">The sequence shown here is derived from an EMBL/GenBank/DDBJ whole genome shotgun (WGS) entry which is preliminary data.</text>
</comment>
<dbReference type="EMBL" id="JAVRFI010000003">
    <property type="protein sequence ID" value="MDT0448720.1"/>
    <property type="molecule type" value="Genomic_DNA"/>
</dbReference>
<dbReference type="RefSeq" id="WP_311608658.1">
    <property type="nucleotide sequence ID" value="NZ_JAVRFI010000003.1"/>
</dbReference>
<protein>
    <submittedName>
        <fullName evidence="2">DUF6159 family protein</fullName>
    </submittedName>
</protein>
<evidence type="ECO:0000313" key="2">
    <source>
        <dbReference type="EMBL" id="MDT0448720.1"/>
    </source>
</evidence>
<feature type="transmembrane region" description="Helical" evidence="1">
    <location>
        <begin position="212"/>
        <end position="239"/>
    </location>
</feature>